<organism evidence="1 2">
    <name type="scientific">Actinomadura adrarensis</name>
    <dbReference type="NCBI Taxonomy" id="1819600"/>
    <lineage>
        <taxon>Bacteria</taxon>
        <taxon>Bacillati</taxon>
        <taxon>Actinomycetota</taxon>
        <taxon>Actinomycetes</taxon>
        <taxon>Streptosporangiales</taxon>
        <taxon>Thermomonosporaceae</taxon>
        <taxon>Actinomadura</taxon>
    </lineage>
</organism>
<dbReference type="Pfam" id="PF21813">
    <property type="entry name" value="DUF6882"/>
    <property type="match status" value="1"/>
</dbReference>
<sequence length="100" mass="11081">MGLRKQRDEADLATLLAQGEDMIDQLARAHMSWGLGSADRWGLDQQTGVITWTFPDRTATAPAQLIASHNASTASWLWAWANSSILDTMSRDAHTVRDWG</sequence>
<comment type="caution">
    <text evidence="1">The sequence shown here is derived from an EMBL/GenBank/DDBJ whole genome shotgun (WGS) entry which is preliminary data.</text>
</comment>
<keyword evidence="2" id="KW-1185">Reference proteome</keyword>
<proteinExistence type="predicted"/>
<gene>
    <name evidence="1" type="ORF">ACFQ07_20620</name>
</gene>
<evidence type="ECO:0000313" key="1">
    <source>
        <dbReference type="EMBL" id="MFD0854654.1"/>
    </source>
</evidence>
<dbReference type="EMBL" id="JBHTIR010003090">
    <property type="protein sequence ID" value="MFD0854654.1"/>
    <property type="molecule type" value="Genomic_DNA"/>
</dbReference>
<accession>A0ABW3CJC2</accession>
<name>A0ABW3CJC2_9ACTN</name>
<evidence type="ECO:0000313" key="2">
    <source>
        <dbReference type="Proteomes" id="UP001597083"/>
    </source>
</evidence>
<protein>
    <submittedName>
        <fullName evidence="1">DUF6882 domain-containing protein</fullName>
    </submittedName>
</protein>
<feature type="non-terminal residue" evidence="1">
    <location>
        <position position="100"/>
    </location>
</feature>
<reference evidence="2" key="1">
    <citation type="journal article" date="2019" name="Int. J. Syst. Evol. Microbiol.">
        <title>The Global Catalogue of Microorganisms (GCM) 10K type strain sequencing project: providing services to taxonomists for standard genome sequencing and annotation.</title>
        <authorList>
            <consortium name="The Broad Institute Genomics Platform"/>
            <consortium name="The Broad Institute Genome Sequencing Center for Infectious Disease"/>
            <person name="Wu L."/>
            <person name="Ma J."/>
        </authorList>
    </citation>
    <scope>NUCLEOTIDE SEQUENCE [LARGE SCALE GENOMIC DNA]</scope>
    <source>
        <strain evidence="2">JCM 31696</strain>
    </source>
</reference>
<dbReference type="Proteomes" id="UP001597083">
    <property type="component" value="Unassembled WGS sequence"/>
</dbReference>
<dbReference type="InterPro" id="IPR049249">
    <property type="entry name" value="DUF6882"/>
</dbReference>